<reference evidence="5 6" key="2">
    <citation type="journal article" date="2016" name="Genome Announc.">
        <title>Permanent Draft Genome Sequences for Two Variants of Frankia sp. Strain CpI1, the First Frankia Strain Isolated from Root Nodules of Comptonia peregrina.</title>
        <authorList>
            <person name="Oshone R."/>
            <person name="Hurst S.G.IV."/>
            <person name="Abebe-Akele F."/>
            <person name="Simpson S."/>
            <person name="Morris K."/>
            <person name="Thomas W.K."/>
            <person name="Tisa L.S."/>
        </authorList>
    </citation>
    <scope>NUCLEOTIDE SEQUENCE [LARGE SCALE GENOMIC DNA]</scope>
    <source>
        <strain evidence="6">CpI1-S</strain>
    </source>
</reference>
<proteinExistence type="inferred from homology"/>
<dbReference type="InterPro" id="IPR045313">
    <property type="entry name" value="CBR1-like"/>
</dbReference>
<keyword evidence="3" id="KW-0560">Oxidoreductase</keyword>
<accession>A0A0D8BFE5</accession>
<dbReference type="RefSeq" id="WP_044885262.1">
    <property type="nucleotide sequence ID" value="NZ_JYFN01000017.1"/>
</dbReference>
<dbReference type="Gene3D" id="3.40.50.720">
    <property type="entry name" value="NAD(P)-binding Rossmann-like Domain"/>
    <property type="match status" value="1"/>
</dbReference>
<comment type="similarity">
    <text evidence="1 4">Belongs to the short-chain dehydrogenases/reductases (SDR) family.</text>
</comment>
<evidence type="ECO:0000313" key="5">
    <source>
        <dbReference type="EMBL" id="KJE23003.1"/>
    </source>
</evidence>
<protein>
    <recommendedName>
        <fullName evidence="7">Short-chain alcohol dehydrogenase</fullName>
    </recommendedName>
</protein>
<evidence type="ECO:0008006" key="7">
    <source>
        <dbReference type="Google" id="ProtNLM"/>
    </source>
</evidence>
<dbReference type="PRINTS" id="PR00081">
    <property type="entry name" value="GDHRDH"/>
</dbReference>
<dbReference type="PANTHER" id="PTHR43490">
    <property type="entry name" value="(+)-NEOMENTHOL DEHYDROGENASE"/>
    <property type="match status" value="1"/>
</dbReference>
<keyword evidence="2" id="KW-0521">NADP</keyword>
<evidence type="ECO:0000256" key="2">
    <source>
        <dbReference type="ARBA" id="ARBA00022857"/>
    </source>
</evidence>
<dbReference type="InterPro" id="IPR002347">
    <property type="entry name" value="SDR_fam"/>
</dbReference>
<gene>
    <name evidence="5" type="ORF">FF36_02603</name>
</gene>
<dbReference type="SUPFAM" id="SSF51735">
    <property type="entry name" value="NAD(P)-binding Rossmann-fold domains"/>
    <property type="match status" value="1"/>
</dbReference>
<sequence length="244" mass="25234">MSVALVTGSSRGLGFATAQALGRLGHRVIVTARDQASADKAAADLRSKGYDAEGLTLDVTSPDSVEAAANRVLELDGGLDILVNNAGILPEATDGEQHEFASLGLFKDTYATNVFGPVAVAEAFLPLLRRSPAGRIVNVSTTMGSLNDQASPESPYYSTVVPAYQSSKAALNSVTIALAKKLAGTPIKVTSVCPGFVQTDLTPINREQAPLTAEQASEVVVRAATLPADAASGTFFDQDGAVAW</sequence>
<dbReference type="PATRIC" id="fig|1502723.3.peg.1721"/>
<evidence type="ECO:0000313" key="6">
    <source>
        <dbReference type="Proteomes" id="UP000032545"/>
    </source>
</evidence>
<evidence type="ECO:0000256" key="1">
    <source>
        <dbReference type="ARBA" id="ARBA00006484"/>
    </source>
</evidence>
<comment type="caution">
    <text evidence="5">The sequence shown here is derived from an EMBL/GenBank/DDBJ whole genome shotgun (WGS) entry which is preliminary data.</text>
</comment>
<dbReference type="Pfam" id="PF00106">
    <property type="entry name" value="adh_short"/>
    <property type="match status" value="1"/>
</dbReference>
<dbReference type="AlphaFoldDB" id="A0A0D8BFE5"/>
<organism evidence="5 6">
    <name type="scientific">Frankia torreyi</name>
    <dbReference type="NCBI Taxonomy" id="1856"/>
    <lineage>
        <taxon>Bacteria</taxon>
        <taxon>Bacillati</taxon>
        <taxon>Actinomycetota</taxon>
        <taxon>Actinomycetes</taxon>
        <taxon>Frankiales</taxon>
        <taxon>Frankiaceae</taxon>
        <taxon>Frankia</taxon>
    </lineage>
</organism>
<dbReference type="Proteomes" id="UP000032545">
    <property type="component" value="Unassembled WGS sequence"/>
</dbReference>
<name>A0A0D8BFE5_9ACTN</name>
<evidence type="ECO:0000256" key="3">
    <source>
        <dbReference type="ARBA" id="ARBA00023002"/>
    </source>
</evidence>
<dbReference type="InterPro" id="IPR036291">
    <property type="entry name" value="NAD(P)-bd_dom_sf"/>
</dbReference>
<keyword evidence="6" id="KW-1185">Reference proteome</keyword>
<dbReference type="EMBL" id="JYFN01000017">
    <property type="protein sequence ID" value="KJE23003.1"/>
    <property type="molecule type" value="Genomic_DNA"/>
</dbReference>
<evidence type="ECO:0000256" key="4">
    <source>
        <dbReference type="RuleBase" id="RU000363"/>
    </source>
</evidence>
<dbReference type="CDD" id="cd05324">
    <property type="entry name" value="carb_red_PTCR-like_SDR_c"/>
    <property type="match status" value="1"/>
</dbReference>
<dbReference type="GO" id="GO:0016616">
    <property type="term" value="F:oxidoreductase activity, acting on the CH-OH group of donors, NAD or NADP as acceptor"/>
    <property type="evidence" value="ECO:0007669"/>
    <property type="project" value="InterPro"/>
</dbReference>
<dbReference type="PANTHER" id="PTHR43490:SF99">
    <property type="entry name" value="SHORT-CHAIN DEHYDROGENASE_REDUCTASE"/>
    <property type="match status" value="1"/>
</dbReference>
<reference evidence="6" key="1">
    <citation type="submission" date="2015-02" db="EMBL/GenBank/DDBJ databases">
        <title>Draft Genome of Frankia sp. CpI1-S.</title>
        <authorList>
            <person name="Oshone R.T."/>
            <person name="Ngom M."/>
            <person name="Ghodhbane-Gtari F."/>
            <person name="Gtari M."/>
            <person name="Morris K."/>
            <person name="Thomas K."/>
            <person name="Sen A."/>
            <person name="Tisa L.S."/>
        </authorList>
    </citation>
    <scope>NUCLEOTIDE SEQUENCE [LARGE SCALE GENOMIC DNA]</scope>
    <source>
        <strain evidence="6">CpI1-S</strain>
    </source>
</reference>
<dbReference type="PRINTS" id="PR00080">
    <property type="entry name" value="SDRFAMILY"/>
</dbReference>
<dbReference type="OrthoDB" id="9781117at2"/>